<keyword evidence="2" id="KW-1185">Reference proteome</keyword>
<protein>
    <submittedName>
        <fullName evidence="1">Uncharacterized protein</fullName>
    </submittedName>
</protein>
<gene>
    <name evidence="1" type="ORF">GCM10017620_16820</name>
</gene>
<comment type="caution">
    <text evidence="1">The sequence shown here is derived from an EMBL/GenBank/DDBJ whole genome shotgun (WGS) entry which is preliminary data.</text>
</comment>
<name>A0ABQ5T7F7_9CAUL</name>
<sequence>MLEQALRATPETRATATPRTRALLRLIKEVSVNSGTWGPSPTRANDISPSGGDAAWLYNTGKRGDDKANRLTKAIRLSAFCDRLLTARVVFCQFP</sequence>
<proteinExistence type="predicted"/>
<dbReference type="EMBL" id="BSFD01000004">
    <property type="protein sequence ID" value="GLK48709.1"/>
    <property type="molecule type" value="Genomic_DNA"/>
</dbReference>
<organism evidence="1 2">
    <name type="scientific">Brevundimonas intermedia</name>
    <dbReference type="NCBI Taxonomy" id="74315"/>
    <lineage>
        <taxon>Bacteria</taxon>
        <taxon>Pseudomonadati</taxon>
        <taxon>Pseudomonadota</taxon>
        <taxon>Alphaproteobacteria</taxon>
        <taxon>Caulobacterales</taxon>
        <taxon>Caulobacteraceae</taxon>
        <taxon>Brevundimonas</taxon>
    </lineage>
</organism>
<dbReference type="Proteomes" id="UP001143509">
    <property type="component" value="Unassembled WGS sequence"/>
</dbReference>
<evidence type="ECO:0000313" key="2">
    <source>
        <dbReference type="Proteomes" id="UP001143509"/>
    </source>
</evidence>
<reference evidence="1" key="2">
    <citation type="submission" date="2023-01" db="EMBL/GenBank/DDBJ databases">
        <authorList>
            <person name="Sun Q."/>
            <person name="Evtushenko L."/>
        </authorList>
    </citation>
    <scope>NUCLEOTIDE SEQUENCE</scope>
    <source>
        <strain evidence="1">VKM B-1499</strain>
    </source>
</reference>
<evidence type="ECO:0000313" key="1">
    <source>
        <dbReference type="EMBL" id="GLK48709.1"/>
    </source>
</evidence>
<reference evidence="1" key="1">
    <citation type="journal article" date="2014" name="Int. J. Syst. Evol. Microbiol.">
        <title>Complete genome of a new Firmicutes species belonging to the dominant human colonic microbiota ('Ruminococcus bicirculans') reveals two chromosomes and a selective capacity to utilize plant glucans.</title>
        <authorList>
            <consortium name="NISC Comparative Sequencing Program"/>
            <person name="Wegmann U."/>
            <person name="Louis P."/>
            <person name="Goesmann A."/>
            <person name="Henrissat B."/>
            <person name="Duncan S.H."/>
            <person name="Flint H.J."/>
        </authorList>
    </citation>
    <scope>NUCLEOTIDE SEQUENCE</scope>
    <source>
        <strain evidence="1">VKM B-1499</strain>
    </source>
</reference>
<accession>A0ABQ5T7F7</accession>